<organism evidence="2">
    <name type="scientific">Rhipicephalus appendiculatus</name>
    <name type="common">Brown ear tick</name>
    <dbReference type="NCBI Taxonomy" id="34631"/>
    <lineage>
        <taxon>Eukaryota</taxon>
        <taxon>Metazoa</taxon>
        <taxon>Ecdysozoa</taxon>
        <taxon>Arthropoda</taxon>
        <taxon>Chelicerata</taxon>
        <taxon>Arachnida</taxon>
        <taxon>Acari</taxon>
        <taxon>Parasitiformes</taxon>
        <taxon>Ixodida</taxon>
        <taxon>Ixodoidea</taxon>
        <taxon>Ixodidae</taxon>
        <taxon>Rhipicephalinae</taxon>
        <taxon>Rhipicephalus</taxon>
        <taxon>Rhipicephalus</taxon>
    </lineage>
</organism>
<feature type="chain" id="PRO_5007287084" description="Secreted protein" evidence="1">
    <location>
        <begin position="27"/>
        <end position="91"/>
    </location>
</feature>
<evidence type="ECO:0000256" key="1">
    <source>
        <dbReference type="SAM" id="SignalP"/>
    </source>
</evidence>
<feature type="non-terminal residue" evidence="2">
    <location>
        <position position="1"/>
    </location>
</feature>
<dbReference type="EMBL" id="GEDV01001161">
    <property type="protein sequence ID" value="JAP87396.1"/>
    <property type="molecule type" value="Transcribed_RNA"/>
</dbReference>
<dbReference type="AlphaFoldDB" id="A0A131ZA96"/>
<accession>A0A131ZA96</accession>
<sequence length="91" mass="10292">PPPPPAEAARTLLVLSFCSHLQFCCWELPARSFLSQLSANQAACCVRSQFSVSQERSQCSEFRRGSRKADVMFFFLFCFVYTVDKGNIVQC</sequence>
<evidence type="ECO:0000313" key="2">
    <source>
        <dbReference type="EMBL" id="JAP87396.1"/>
    </source>
</evidence>
<reference evidence="2" key="1">
    <citation type="journal article" date="2016" name="Ticks Tick Borne Dis.">
        <title>De novo assembly and annotation of the salivary gland transcriptome of Rhipicephalus appendiculatus male and female ticks during blood feeding.</title>
        <authorList>
            <person name="de Castro M.H."/>
            <person name="de Klerk D."/>
            <person name="Pienaar R."/>
            <person name="Latif A.A."/>
            <person name="Rees D.J."/>
            <person name="Mans B.J."/>
        </authorList>
    </citation>
    <scope>NUCLEOTIDE SEQUENCE</scope>
    <source>
        <tissue evidence="2">Salivary glands</tissue>
    </source>
</reference>
<name>A0A131ZA96_RHIAP</name>
<proteinExistence type="predicted"/>
<protein>
    <recommendedName>
        <fullName evidence="3">Secreted protein</fullName>
    </recommendedName>
</protein>
<evidence type="ECO:0008006" key="3">
    <source>
        <dbReference type="Google" id="ProtNLM"/>
    </source>
</evidence>
<feature type="signal peptide" evidence="1">
    <location>
        <begin position="1"/>
        <end position="26"/>
    </location>
</feature>
<keyword evidence="1" id="KW-0732">Signal</keyword>